<dbReference type="AlphaFoldDB" id="A0A0F9XHG5"/>
<comment type="caution">
    <text evidence="1">The sequence shown here is derived from an EMBL/GenBank/DDBJ whole genome shotgun (WGS) entry which is preliminary data.</text>
</comment>
<sequence length="344" mass="38816">MFLNTQQVALFNQMFDILIEECKTDPDRRSEFIKALNEPTFKEFNVGGCLGQTGVFSQDYQTSVDLHMATYPKRKASNNANKKIIQLLEKGNDMKTPQSTDKNKMSNKQIVVKSFLERPLVMRSVPAKVIHEQVKSYIPKIATLYGTLNSLSKHGFIRRNTHASPFKYELCANAIPKDFWADIQSPTPIKKRTFTKKGRDEQITNIVQVLSDTKKGTWVNTGLIASHVKFSSQTVVRRLKELESRGIIVSQMSVSPHVFKLNDGHGSITQKDAMDKFHRNNQPVKVKNVNDQTLKQKPNKVSMDVIFTEVEGGASVPSFIPTCAYTGLIIVNKGDGRYGVEIEF</sequence>
<organism evidence="1">
    <name type="scientific">marine sediment metagenome</name>
    <dbReference type="NCBI Taxonomy" id="412755"/>
    <lineage>
        <taxon>unclassified sequences</taxon>
        <taxon>metagenomes</taxon>
        <taxon>ecological metagenomes</taxon>
    </lineage>
</organism>
<reference evidence="1" key="1">
    <citation type="journal article" date="2015" name="Nature">
        <title>Complex archaea that bridge the gap between prokaryotes and eukaryotes.</title>
        <authorList>
            <person name="Spang A."/>
            <person name="Saw J.H."/>
            <person name="Jorgensen S.L."/>
            <person name="Zaremba-Niedzwiedzka K."/>
            <person name="Martijn J."/>
            <person name="Lind A.E."/>
            <person name="van Eijk R."/>
            <person name="Schleper C."/>
            <person name="Guy L."/>
            <person name="Ettema T.J."/>
        </authorList>
    </citation>
    <scope>NUCLEOTIDE SEQUENCE</scope>
</reference>
<accession>A0A0F9XHG5</accession>
<name>A0A0F9XHG5_9ZZZZ</name>
<proteinExistence type="predicted"/>
<evidence type="ECO:0000313" key="1">
    <source>
        <dbReference type="EMBL" id="KKN98496.1"/>
    </source>
</evidence>
<dbReference type="EMBL" id="LAZR01000051">
    <property type="protein sequence ID" value="KKN98496.1"/>
    <property type="molecule type" value="Genomic_DNA"/>
</dbReference>
<gene>
    <name evidence="1" type="ORF">LCGC14_0146070</name>
</gene>
<protein>
    <submittedName>
        <fullName evidence="1">Uncharacterized protein</fullName>
    </submittedName>
</protein>